<dbReference type="GeneTree" id="ENSGT00730000113053"/>
<keyword evidence="7 9" id="KW-1015">Disulfide bond</keyword>
<feature type="domain" description="EGF-like" evidence="11">
    <location>
        <begin position="72"/>
        <end position="112"/>
    </location>
</feature>
<comment type="caution">
    <text evidence="9">Lacks conserved residue(s) required for the propagation of feature annotation.</text>
</comment>
<dbReference type="GO" id="GO:0007173">
    <property type="term" value="P:epidermal growth factor receptor signaling pathway"/>
    <property type="evidence" value="ECO:0007669"/>
    <property type="project" value="TreeGrafter"/>
</dbReference>
<reference evidence="12" key="2">
    <citation type="submission" date="2025-09" db="UniProtKB">
        <authorList>
            <consortium name="Ensembl"/>
        </authorList>
    </citation>
    <scope>IDENTIFICATION</scope>
</reference>
<keyword evidence="3 10" id="KW-0812">Transmembrane</keyword>
<reference evidence="12" key="1">
    <citation type="submission" date="2025-08" db="UniProtKB">
        <authorList>
            <consortium name="Ensembl"/>
        </authorList>
    </citation>
    <scope>IDENTIFICATION</scope>
</reference>
<dbReference type="GO" id="GO:0008284">
    <property type="term" value="P:positive regulation of cell population proliferation"/>
    <property type="evidence" value="ECO:0007669"/>
    <property type="project" value="TreeGrafter"/>
</dbReference>
<evidence type="ECO:0000256" key="10">
    <source>
        <dbReference type="SAM" id="Phobius"/>
    </source>
</evidence>
<organism evidence="12 13">
    <name type="scientific">Denticeps clupeoides</name>
    <name type="common">denticle herring</name>
    <dbReference type="NCBI Taxonomy" id="299321"/>
    <lineage>
        <taxon>Eukaryota</taxon>
        <taxon>Metazoa</taxon>
        <taxon>Chordata</taxon>
        <taxon>Craniata</taxon>
        <taxon>Vertebrata</taxon>
        <taxon>Euteleostomi</taxon>
        <taxon>Actinopterygii</taxon>
        <taxon>Neopterygii</taxon>
        <taxon>Teleostei</taxon>
        <taxon>Clupei</taxon>
        <taxon>Clupeiformes</taxon>
        <taxon>Denticipitoidei</taxon>
        <taxon>Denticipitidae</taxon>
        <taxon>Denticeps</taxon>
    </lineage>
</organism>
<keyword evidence="2 9" id="KW-0245">EGF-like domain</keyword>
<name>A0AAY4CBQ3_9TELE</name>
<evidence type="ECO:0000256" key="7">
    <source>
        <dbReference type="ARBA" id="ARBA00023157"/>
    </source>
</evidence>
<keyword evidence="8" id="KW-0325">Glycoprotein</keyword>
<dbReference type="GO" id="GO:0045840">
    <property type="term" value="P:positive regulation of mitotic nuclear division"/>
    <property type="evidence" value="ECO:0007669"/>
    <property type="project" value="TreeGrafter"/>
</dbReference>
<feature type="transmembrane region" description="Helical" evidence="10">
    <location>
        <begin position="128"/>
        <end position="150"/>
    </location>
</feature>
<dbReference type="GO" id="GO:0008083">
    <property type="term" value="F:growth factor activity"/>
    <property type="evidence" value="ECO:0007669"/>
    <property type="project" value="UniProtKB-KW"/>
</dbReference>
<protein>
    <recommendedName>
        <fullName evidence="11">EGF-like domain-containing protein</fullName>
    </recommendedName>
</protein>
<dbReference type="PANTHER" id="PTHR10740">
    <property type="entry name" value="TRANSFORMING GROWTH FACTOR ALPHA"/>
    <property type="match status" value="1"/>
</dbReference>
<dbReference type="AlphaFoldDB" id="A0AAY4CBQ3"/>
<evidence type="ECO:0000256" key="5">
    <source>
        <dbReference type="ARBA" id="ARBA00023030"/>
    </source>
</evidence>
<dbReference type="Ensembl" id="ENSDCDT00010037886.1">
    <property type="protein sequence ID" value="ENSDCDP00010030512.1"/>
    <property type="gene ID" value="ENSDCDG00010019574.1"/>
</dbReference>
<dbReference type="PROSITE" id="PS50026">
    <property type="entry name" value="EGF_3"/>
    <property type="match status" value="1"/>
</dbReference>
<comment type="subcellular location">
    <subcellularLocation>
        <location evidence="1">Membrane</location>
        <topology evidence="1">Single-pass type I membrane protein</topology>
    </subcellularLocation>
</comment>
<dbReference type="SUPFAM" id="SSF57196">
    <property type="entry name" value="EGF/Laminin"/>
    <property type="match status" value="1"/>
</dbReference>
<evidence type="ECO:0000259" key="11">
    <source>
        <dbReference type="PROSITE" id="PS50026"/>
    </source>
</evidence>
<accession>A0AAY4CBQ3</accession>
<dbReference type="PROSITE" id="PS00022">
    <property type="entry name" value="EGF_1"/>
    <property type="match status" value="1"/>
</dbReference>
<gene>
    <name evidence="12" type="primary">ABITRAM</name>
</gene>
<evidence type="ECO:0000313" key="12">
    <source>
        <dbReference type="Ensembl" id="ENSDCDP00010030512.1"/>
    </source>
</evidence>
<dbReference type="GO" id="GO:0016020">
    <property type="term" value="C:membrane"/>
    <property type="evidence" value="ECO:0007669"/>
    <property type="project" value="UniProtKB-SubCell"/>
</dbReference>
<sequence>MEVEENTTRMEQPAGRQRLQPVMLVLAGVLIFSVSGGKSGKVELFSSQNRSEMQMRQFSINGSVEEPRVLRLQTPCGSEHDGYCFNGMCFYAPDEGTPLCRCHATFSGERCEHIIILENSRQSRQEEVIGISVGVSLLLCCLIIALYCCLKKRRQKETLPYKSYSGETAV</sequence>
<evidence type="ECO:0000256" key="9">
    <source>
        <dbReference type="PROSITE-ProRule" id="PRU00076"/>
    </source>
</evidence>
<keyword evidence="6 10" id="KW-0472">Membrane</keyword>
<dbReference type="GO" id="GO:0005615">
    <property type="term" value="C:extracellular space"/>
    <property type="evidence" value="ECO:0007669"/>
    <property type="project" value="TreeGrafter"/>
</dbReference>
<dbReference type="Gene3D" id="2.10.25.10">
    <property type="entry name" value="Laminin"/>
    <property type="match status" value="1"/>
</dbReference>
<dbReference type="PANTHER" id="PTHR10740:SF10">
    <property type="entry name" value="EPIGEN"/>
    <property type="match status" value="1"/>
</dbReference>
<dbReference type="Proteomes" id="UP000694580">
    <property type="component" value="Unplaced"/>
</dbReference>
<evidence type="ECO:0000256" key="8">
    <source>
        <dbReference type="ARBA" id="ARBA00023180"/>
    </source>
</evidence>
<evidence type="ECO:0000313" key="13">
    <source>
        <dbReference type="Proteomes" id="UP000694580"/>
    </source>
</evidence>
<keyword evidence="13" id="KW-1185">Reference proteome</keyword>
<dbReference type="GO" id="GO:0005154">
    <property type="term" value="F:epidermal growth factor receptor binding"/>
    <property type="evidence" value="ECO:0007669"/>
    <property type="project" value="TreeGrafter"/>
</dbReference>
<proteinExistence type="predicted"/>
<evidence type="ECO:0000256" key="1">
    <source>
        <dbReference type="ARBA" id="ARBA00004479"/>
    </source>
</evidence>
<evidence type="ECO:0000256" key="4">
    <source>
        <dbReference type="ARBA" id="ARBA00022989"/>
    </source>
</evidence>
<feature type="disulfide bond" evidence="9">
    <location>
        <begin position="102"/>
        <end position="111"/>
    </location>
</feature>
<evidence type="ECO:0000256" key="2">
    <source>
        <dbReference type="ARBA" id="ARBA00022536"/>
    </source>
</evidence>
<keyword evidence="4 10" id="KW-1133">Transmembrane helix</keyword>
<dbReference type="PRINTS" id="PR00009">
    <property type="entry name" value="EGFTGF"/>
</dbReference>
<keyword evidence="5" id="KW-0339">Growth factor</keyword>
<evidence type="ECO:0000256" key="3">
    <source>
        <dbReference type="ARBA" id="ARBA00022692"/>
    </source>
</evidence>
<evidence type="ECO:0000256" key="6">
    <source>
        <dbReference type="ARBA" id="ARBA00023136"/>
    </source>
</evidence>
<dbReference type="InterPro" id="IPR000742">
    <property type="entry name" value="EGF"/>
</dbReference>